<dbReference type="InterPro" id="IPR003115">
    <property type="entry name" value="ParB_N"/>
</dbReference>
<protein>
    <recommendedName>
        <fullName evidence="1">ParB-like N-terminal domain-containing protein</fullName>
    </recommendedName>
</protein>
<dbReference type="Gene3D" id="3.90.1530.10">
    <property type="entry name" value="Conserved hypothetical protein from pyrococcus furiosus pfu- 392566-001, ParB domain"/>
    <property type="match status" value="1"/>
</dbReference>
<dbReference type="SUPFAM" id="SSF110849">
    <property type="entry name" value="ParB/Sulfiredoxin"/>
    <property type="match status" value="1"/>
</dbReference>
<feature type="domain" description="ParB-like N-terminal" evidence="1">
    <location>
        <begin position="10"/>
        <end position="97"/>
    </location>
</feature>
<proteinExistence type="predicted"/>
<accession>A0A0F9LXD3</accession>
<dbReference type="InterPro" id="IPR036086">
    <property type="entry name" value="ParB/Sulfiredoxin_sf"/>
</dbReference>
<evidence type="ECO:0000259" key="1">
    <source>
        <dbReference type="SMART" id="SM00470"/>
    </source>
</evidence>
<sequence length="201" mass="22443">MVVVNCAHDAMVPIHKLVRNPRNPNTHSDEQIRLLVKVIDYQGWRNPIVVSTRSGFIVKGHARLSAAELLELKEVPVDHQDYDSEAQEWADMLADNRIAELAEIDRAVLKDLIEELDTGAIDLELTGYTDQAIEDLMTAYQPDDIKSELPPAEVLGLDTSNGYFVLVIKTPEDRAYWANLLGLKKVPTGNKIITVAEVMGK</sequence>
<dbReference type="CDD" id="cd16403">
    <property type="entry name" value="ParB_N_like_MT"/>
    <property type="match status" value="1"/>
</dbReference>
<organism evidence="2">
    <name type="scientific">marine sediment metagenome</name>
    <dbReference type="NCBI Taxonomy" id="412755"/>
    <lineage>
        <taxon>unclassified sequences</taxon>
        <taxon>metagenomes</taxon>
        <taxon>ecological metagenomes</taxon>
    </lineage>
</organism>
<gene>
    <name evidence="2" type="ORF">LCGC14_1454890</name>
</gene>
<comment type="caution">
    <text evidence="2">The sequence shown here is derived from an EMBL/GenBank/DDBJ whole genome shotgun (WGS) entry which is preliminary data.</text>
</comment>
<reference evidence="2" key="1">
    <citation type="journal article" date="2015" name="Nature">
        <title>Complex archaea that bridge the gap between prokaryotes and eukaryotes.</title>
        <authorList>
            <person name="Spang A."/>
            <person name="Saw J.H."/>
            <person name="Jorgensen S.L."/>
            <person name="Zaremba-Niedzwiedzka K."/>
            <person name="Martijn J."/>
            <person name="Lind A.E."/>
            <person name="van Eijk R."/>
            <person name="Schleper C."/>
            <person name="Guy L."/>
            <person name="Ettema T.J."/>
        </authorList>
    </citation>
    <scope>NUCLEOTIDE SEQUENCE</scope>
</reference>
<name>A0A0F9LXD3_9ZZZZ</name>
<dbReference type="EMBL" id="LAZR01010059">
    <property type="protein sequence ID" value="KKM69040.1"/>
    <property type="molecule type" value="Genomic_DNA"/>
</dbReference>
<dbReference type="AlphaFoldDB" id="A0A0F9LXD3"/>
<evidence type="ECO:0000313" key="2">
    <source>
        <dbReference type="EMBL" id="KKM69040.1"/>
    </source>
</evidence>
<dbReference type="SMART" id="SM00470">
    <property type="entry name" value="ParB"/>
    <property type="match status" value="1"/>
</dbReference>
<dbReference type="Pfam" id="PF02195">
    <property type="entry name" value="ParB_N"/>
    <property type="match status" value="1"/>
</dbReference>